<feature type="signal peptide" evidence="1">
    <location>
        <begin position="1"/>
        <end position="23"/>
    </location>
</feature>
<evidence type="ECO:0000313" key="3">
    <source>
        <dbReference type="Proteomes" id="UP000424673"/>
    </source>
</evidence>
<sequence>MKQRPQATLCTICLLLPASVAVAETDWSQVDAAIGKKAAVSGSVHKYALPRSDLHVTLDGVSIKPGLALGGWIAFEPTGHTAMMMGDLVVTETEVNPVLRSLLANGVQVTAVHNHLLRASPATFYMHVGAHGDPAKLAAVVREALAETKTPFEPPAAPAGEPPKLGFDAAEVDNVLGFPGRNNGGVLQFSIPKAEQIRAGGMTVAPAMGTAIAINFEPTGDGKAAISGDFVATAKEVEPLLKTLEAYGIEVTALHNHMLDDEPRLFFVHFWANDDAVKLARGLRAALDTVHVAARS</sequence>
<feature type="chain" id="PRO_5045186670" evidence="1">
    <location>
        <begin position="24"/>
        <end position="296"/>
    </location>
</feature>
<name>A0ABX6ESK8_9HYPH</name>
<protein>
    <submittedName>
        <fullName evidence="2">DUF1259 domain-containing protein</fullName>
    </submittedName>
</protein>
<dbReference type="InterPro" id="IPR011094">
    <property type="entry name" value="Uncharacterised_LppY/LpqO"/>
</dbReference>
<gene>
    <name evidence="2" type="ORF">F7D13_18080</name>
</gene>
<dbReference type="Pfam" id="PF07485">
    <property type="entry name" value="DUF1529"/>
    <property type="match status" value="2"/>
</dbReference>
<dbReference type="EMBL" id="CP044330">
    <property type="protein sequence ID" value="QGM95986.1"/>
    <property type="molecule type" value="Genomic_DNA"/>
</dbReference>
<evidence type="ECO:0000256" key="1">
    <source>
        <dbReference type="SAM" id="SignalP"/>
    </source>
</evidence>
<proteinExistence type="predicted"/>
<keyword evidence="1" id="KW-0732">Signal</keyword>
<evidence type="ECO:0000313" key="2">
    <source>
        <dbReference type="EMBL" id="QGM95986.1"/>
    </source>
</evidence>
<keyword evidence="3" id="KW-1185">Reference proteome</keyword>
<dbReference type="RefSeq" id="WP_154454063.1">
    <property type="nucleotide sequence ID" value="NZ_CP044330.1"/>
</dbReference>
<geneLocation type="plasmid" evidence="2 3">
    <name>unnamed2</name>
</geneLocation>
<reference evidence="2 3" key="1">
    <citation type="journal article" date="2021" name="AMB Express">
        <title>Isolation and characterisation of Methylocystis spp. for poly-3-hydroxybutyrate production using waste methane feedstocks.</title>
        <authorList>
            <person name="Rumah B.L."/>
            <person name="Stead C.E."/>
            <person name="Claxton Stevens B.H."/>
            <person name="Minton N.P."/>
            <person name="Grosse-Honebrink A."/>
            <person name="Zhang Y."/>
        </authorList>
    </citation>
    <scope>NUCLEOTIDE SEQUENCE [LARGE SCALE GENOMIC DNA]</scope>
    <source>
        <strain evidence="2 3">BRCS1</strain>
    </source>
</reference>
<organism evidence="2 3">
    <name type="scientific">Methylocystis rosea</name>
    <dbReference type="NCBI Taxonomy" id="173366"/>
    <lineage>
        <taxon>Bacteria</taxon>
        <taxon>Pseudomonadati</taxon>
        <taxon>Pseudomonadota</taxon>
        <taxon>Alphaproteobacteria</taxon>
        <taxon>Hyphomicrobiales</taxon>
        <taxon>Methylocystaceae</taxon>
        <taxon>Methylocystis</taxon>
    </lineage>
</organism>
<accession>A0ABX6ESK8</accession>
<keyword evidence="2" id="KW-0614">Plasmid</keyword>
<dbReference type="Proteomes" id="UP000424673">
    <property type="component" value="Plasmid unnamed2"/>
</dbReference>